<evidence type="ECO:0000256" key="3">
    <source>
        <dbReference type="ARBA" id="ARBA00004947"/>
    </source>
</evidence>
<proteinExistence type="inferred from homology"/>
<dbReference type="Pfam" id="PF01370">
    <property type="entry name" value="Epimerase"/>
    <property type="match status" value="1"/>
</dbReference>
<evidence type="ECO:0000259" key="11">
    <source>
        <dbReference type="Pfam" id="PF01370"/>
    </source>
</evidence>
<evidence type="ECO:0000256" key="9">
    <source>
        <dbReference type="ARBA" id="ARBA00023277"/>
    </source>
</evidence>
<dbReference type="GO" id="GO:0003978">
    <property type="term" value="F:UDP-glucose 4-epimerase activity"/>
    <property type="evidence" value="ECO:0007669"/>
    <property type="project" value="UniProtKB-UniRule"/>
</dbReference>
<evidence type="ECO:0000256" key="8">
    <source>
        <dbReference type="ARBA" id="ARBA00023235"/>
    </source>
</evidence>
<name>A0A921AUT6_9BACT</name>
<evidence type="ECO:0000256" key="4">
    <source>
        <dbReference type="ARBA" id="ARBA00007637"/>
    </source>
</evidence>
<dbReference type="GO" id="GO:0033499">
    <property type="term" value="P:galactose catabolic process via UDP-galactose, Leloir pathway"/>
    <property type="evidence" value="ECO:0007669"/>
    <property type="project" value="TreeGrafter"/>
</dbReference>
<comment type="similarity">
    <text evidence="4 10">Belongs to the NAD(P)-dependent epimerase/dehydratase family.</text>
</comment>
<gene>
    <name evidence="12" type="primary">galE</name>
    <name evidence="12" type="ORF">K8W16_03780</name>
</gene>
<evidence type="ECO:0000256" key="5">
    <source>
        <dbReference type="ARBA" id="ARBA00013189"/>
    </source>
</evidence>
<reference evidence="12" key="2">
    <citation type="submission" date="2021-09" db="EMBL/GenBank/DDBJ databases">
        <authorList>
            <person name="Gilroy R."/>
        </authorList>
    </citation>
    <scope>NUCLEOTIDE SEQUENCE</scope>
    <source>
        <strain evidence="12">ChiGjej2B2-19336</strain>
    </source>
</reference>
<evidence type="ECO:0000256" key="6">
    <source>
        <dbReference type="ARBA" id="ARBA00018569"/>
    </source>
</evidence>
<feature type="domain" description="NAD-dependent epimerase/dehydratase" evidence="11">
    <location>
        <begin position="3"/>
        <end position="246"/>
    </location>
</feature>
<comment type="cofactor">
    <cofactor evidence="2 10">
        <name>NAD(+)</name>
        <dbReference type="ChEBI" id="CHEBI:57540"/>
    </cofactor>
</comment>
<dbReference type="InterPro" id="IPR005886">
    <property type="entry name" value="UDP_G4E"/>
</dbReference>
<evidence type="ECO:0000313" key="12">
    <source>
        <dbReference type="EMBL" id="HJD96750.1"/>
    </source>
</evidence>
<dbReference type="CDD" id="cd05247">
    <property type="entry name" value="UDP_G4E_1_SDR_e"/>
    <property type="match status" value="1"/>
</dbReference>
<dbReference type="Gene3D" id="3.40.50.720">
    <property type="entry name" value="NAD(P)-binding Rossmann-like Domain"/>
    <property type="match status" value="1"/>
</dbReference>
<reference evidence="12" key="1">
    <citation type="journal article" date="2021" name="PeerJ">
        <title>Extensive microbial diversity within the chicken gut microbiome revealed by metagenomics and culture.</title>
        <authorList>
            <person name="Gilroy R."/>
            <person name="Ravi A."/>
            <person name="Getino M."/>
            <person name="Pursley I."/>
            <person name="Horton D.L."/>
            <person name="Alikhan N.F."/>
            <person name="Baker D."/>
            <person name="Gharbi K."/>
            <person name="Hall N."/>
            <person name="Watson M."/>
            <person name="Adriaenssens E.M."/>
            <person name="Foster-Nyarko E."/>
            <person name="Jarju S."/>
            <person name="Secka A."/>
            <person name="Antonio M."/>
            <person name="Oren A."/>
            <person name="Chaudhuri R.R."/>
            <person name="La Ragione R."/>
            <person name="Hildebrand F."/>
            <person name="Pallen M.J."/>
        </authorList>
    </citation>
    <scope>NUCLEOTIDE SEQUENCE</scope>
    <source>
        <strain evidence="12">ChiGjej2B2-19336</strain>
    </source>
</reference>
<evidence type="ECO:0000313" key="13">
    <source>
        <dbReference type="Proteomes" id="UP000698963"/>
    </source>
</evidence>
<dbReference type="SUPFAM" id="SSF51735">
    <property type="entry name" value="NAD(P)-binding Rossmann-fold domains"/>
    <property type="match status" value="1"/>
</dbReference>
<dbReference type="PANTHER" id="PTHR43725:SF53">
    <property type="entry name" value="UDP-ARABINOSE 4-EPIMERASE 1"/>
    <property type="match status" value="1"/>
</dbReference>
<accession>A0A921AUT6</accession>
<dbReference type="Gene3D" id="3.90.25.10">
    <property type="entry name" value="UDP-galactose 4-epimerase, domain 1"/>
    <property type="match status" value="1"/>
</dbReference>
<sequence>MNILVIGGAGYIGSCTSKALAHAGHSVTVYDNLSTGHRDLVKWGPFFEGDILDGEKLRSCLNNVRPDGVIHFAAFSQVGESVQNPGKYIHNNIGGTLSLLEAMRDTNVRNIVVSSSAAVYGIPKVMPITEESPANPINPYGETKLFMERMLADFARAYGLSWTALRYFNAAGCDPESETGERHTPETHLIPRALMALDGKVRDFHVMGDDYSTPDGTCIRDYIHVSDLASAHIRAVERLARCNDGEGIALNLGTGTGLSVKQILHAIENVTGRSMPYTTGPRRAGDPPCLVADASRALEILGWKPEHSGVEEIIRDAWNWYLLDQA</sequence>
<dbReference type="InterPro" id="IPR036291">
    <property type="entry name" value="NAD(P)-bd_dom_sf"/>
</dbReference>
<dbReference type="Proteomes" id="UP000698963">
    <property type="component" value="Unassembled WGS sequence"/>
</dbReference>
<comment type="caution">
    <text evidence="12">The sequence shown here is derived from an EMBL/GenBank/DDBJ whole genome shotgun (WGS) entry which is preliminary data.</text>
</comment>
<dbReference type="RefSeq" id="WP_304121267.1">
    <property type="nucleotide sequence ID" value="NZ_DYZA01000069.1"/>
</dbReference>
<dbReference type="AlphaFoldDB" id="A0A921AUT6"/>
<dbReference type="EC" id="5.1.3.2" evidence="5 10"/>
<protein>
    <recommendedName>
        <fullName evidence="6 10">UDP-glucose 4-epimerase</fullName>
        <ecNumber evidence="5 10">5.1.3.2</ecNumber>
    </recommendedName>
</protein>
<comment type="subunit">
    <text evidence="10">Homodimer.</text>
</comment>
<dbReference type="InterPro" id="IPR001509">
    <property type="entry name" value="Epimerase_deHydtase"/>
</dbReference>
<comment type="pathway">
    <text evidence="3 10">Carbohydrate metabolism; galactose metabolism.</text>
</comment>
<keyword evidence="8 10" id="KW-0413">Isomerase</keyword>
<comment type="catalytic activity">
    <reaction evidence="1 10">
        <text>UDP-alpha-D-glucose = UDP-alpha-D-galactose</text>
        <dbReference type="Rhea" id="RHEA:22168"/>
        <dbReference type="ChEBI" id="CHEBI:58885"/>
        <dbReference type="ChEBI" id="CHEBI:66914"/>
        <dbReference type="EC" id="5.1.3.2"/>
    </reaction>
</comment>
<evidence type="ECO:0000256" key="7">
    <source>
        <dbReference type="ARBA" id="ARBA00023027"/>
    </source>
</evidence>
<keyword evidence="7 10" id="KW-0520">NAD</keyword>
<evidence type="ECO:0000256" key="1">
    <source>
        <dbReference type="ARBA" id="ARBA00000083"/>
    </source>
</evidence>
<organism evidence="12 13">
    <name type="scientific">Mailhella massiliensis</name>
    <dbReference type="NCBI Taxonomy" id="1903261"/>
    <lineage>
        <taxon>Bacteria</taxon>
        <taxon>Pseudomonadati</taxon>
        <taxon>Thermodesulfobacteriota</taxon>
        <taxon>Desulfovibrionia</taxon>
        <taxon>Desulfovibrionales</taxon>
        <taxon>Desulfovibrionaceae</taxon>
        <taxon>Mailhella</taxon>
    </lineage>
</organism>
<dbReference type="NCBIfam" id="TIGR01179">
    <property type="entry name" value="galE"/>
    <property type="match status" value="1"/>
</dbReference>
<keyword evidence="9 10" id="KW-0119">Carbohydrate metabolism</keyword>
<evidence type="ECO:0000256" key="10">
    <source>
        <dbReference type="RuleBase" id="RU366046"/>
    </source>
</evidence>
<dbReference type="PANTHER" id="PTHR43725">
    <property type="entry name" value="UDP-GLUCOSE 4-EPIMERASE"/>
    <property type="match status" value="1"/>
</dbReference>
<dbReference type="EMBL" id="DYZA01000069">
    <property type="protein sequence ID" value="HJD96750.1"/>
    <property type="molecule type" value="Genomic_DNA"/>
</dbReference>
<evidence type="ECO:0000256" key="2">
    <source>
        <dbReference type="ARBA" id="ARBA00001911"/>
    </source>
</evidence>